<accession>A0AAW5IDY2</accession>
<dbReference type="Proteomes" id="UP001205506">
    <property type="component" value="Unassembled WGS sequence"/>
</dbReference>
<dbReference type="RefSeq" id="WP_254970058.1">
    <property type="nucleotide sequence ID" value="NZ_JANDWU010000012.1"/>
</dbReference>
<name>A0AAW5IDY2_9BACT</name>
<gene>
    <name evidence="1" type="ORF">NNC68_07885</name>
</gene>
<evidence type="ECO:0000313" key="2">
    <source>
        <dbReference type="Proteomes" id="UP001205506"/>
    </source>
</evidence>
<evidence type="ECO:0000313" key="1">
    <source>
        <dbReference type="EMBL" id="MCP9549391.1"/>
    </source>
</evidence>
<dbReference type="EMBL" id="JANDWU010000012">
    <property type="protein sequence ID" value="MCP9549391.1"/>
    <property type="molecule type" value="Genomic_DNA"/>
</dbReference>
<dbReference type="AlphaFoldDB" id="A0AAW5IDY2"/>
<proteinExistence type="predicted"/>
<reference evidence="1" key="1">
    <citation type="submission" date="2022-07" db="EMBL/GenBank/DDBJ databases">
        <title>Prevotella copri.</title>
        <authorList>
            <person name="Yang C."/>
        </authorList>
    </citation>
    <scope>NUCLEOTIDE SEQUENCE</scope>
    <source>
        <strain evidence="1">HF1805</strain>
    </source>
</reference>
<protein>
    <submittedName>
        <fullName evidence="1">Uncharacterized protein</fullName>
    </submittedName>
</protein>
<sequence>MENKVDTFKLAKMVSSIEQNKLNTIISAIGGEYTFDVDNDDNCPIIGMLGGNAIANPFDIVVKRLYFNENKVLMIEGHVVEGEDGDFVADEIIPGQVTFIIDMLPDVELPKNQNLTRNEVLLAHNDRYVDVAQEISVECLSKMQELDVCQSDREKIKSLIRDWALEFMKMYGNYDYTENPKNMSYYDLIDEFVSQKMKAYV</sequence>
<organism evidence="1 2">
    <name type="scientific">Segatella copri</name>
    <dbReference type="NCBI Taxonomy" id="165179"/>
    <lineage>
        <taxon>Bacteria</taxon>
        <taxon>Pseudomonadati</taxon>
        <taxon>Bacteroidota</taxon>
        <taxon>Bacteroidia</taxon>
        <taxon>Bacteroidales</taxon>
        <taxon>Prevotellaceae</taxon>
        <taxon>Segatella</taxon>
    </lineage>
</organism>
<comment type="caution">
    <text evidence="1">The sequence shown here is derived from an EMBL/GenBank/DDBJ whole genome shotgun (WGS) entry which is preliminary data.</text>
</comment>